<dbReference type="Proteomes" id="UP001525890">
    <property type="component" value="Unassembled WGS sequence"/>
</dbReference>
<reference evidence="1 2" key="1">
    <citation type="journal article" date="2022" name="Front. Microbiol.">
        <title>High genomic differentiation and limited gene flow indicate recent cryptic speciation within the genus Laspinema (cyanobacteria).</title>
        <authorList>
            <person name="Stanojkovic A."/>
            <person name="Skoupy S."/>
            <person name="Skaloud P."/>
            <person name="Dvorak P."/>
        </authorList>
    </citation>
    <scope>NUCLEOTIDE SEQUENCE [LARGE SCALE GENOMIC DNA]</scope>
    <source>
        <strain evidence="1 2">D2a</strain>
    </source>
</reference>
<name>A0ABT2MY97_9CYAN</name>
<proteinExistence type="predicted"/>
<dbReference type="EMBL" id="JAMXFF010000058">
    <property type="protein sequence ID" value="MCT7969733.1"/>
    <property type="molecule type" value="Genomic_DNA"/>
</dbReference>
<dbReference type="RefSeq" id="WP_368009181.1">
    <property type="nucleotide sequence ID" value="NZ_JAMXFF010000058.1"/>
</dbReference>
<evidence type="ECO:0000313" key="2">
    <source>
        <dbReference type="Proteomes" id="UP001525890"/>
    </source>
</evidence>
<gene>
    <name evidence="1" type="ORF">NG799_25810</name>
</gene>
<accession>A0ABT2MY97</accession>
<sequence length="249" mass="28217">MTLPSRIFNKYLTQFNEIIDEGNELFNKIKDIKEPSRIAVNTSIILTEEEKNLLYDQITQWEIHYFSLIDIILPLKSTHRSFIDKKDSEKLSGQKTRLRTHLARLKGIKEVYIKGMFSDLSLEIEAEIAADYMGQAEQLLTEGQKGAYDHVPAAVLAGAVLEKGLRALCLKQEPPLSVVNANNNKPLMMNGLIDVLKSAGAFNELKAKQLRAWADIRNDAAHGNFDKFQKDDVETMIKAINHFLADYLP</sequence>
<protein>
    <submittedName>
        <fullName evidence="1">DUF4145 domain-containing protein</fullName>
    </submittedName>
</protein>
<comment type="caution">
    <text evidence="1">The sequence shown here is derived from an EMBL/GenBank/DDBJ whole genome shotgun (WGS) entry which is preliminary data.</text>
</comment>
<keyword evidence="2" id="KW-1185">Reference proteome</keyword>
<organism evidence="1 2">
    <name type="scientific">Laspinema palackyanum D2a</name>
    <dbReference type="NCBI Taxonomy" id="2953684"/>
    <lineage>
        <taxon>Bacteria</taxon>
        <taxon>Bacillati</taxon>
        <taxon>Cyanobacteriota</taxon>
        <taxon>Cyanophyceae</taxon>
        <taxon>Oscillatoriophycideae</taxon>
        <taxon>Oscillatoriales</taxon>
        <taxon>Laspinemataceae</taxon>
        <taxon>Laspinema</taxon>
        <taxon>Laspinema palackyanum</taxon>
    </lineage>
</organism>
<evidence type="ECO:0000313" key="1">
    <source>
        <dbReference type="EMBL" id="MCT7969733.1"/>
    </source>
</evidence>